<dbReference type="InterPro" id="IPR052421">
    <property type="entry name" value="PCW_Enzyme_Inhibitor"/>
</dbReference>
<name>A0A218XLB2_PUNGR</name>
<dbReference type="Proteomes" id="UP000233551">
    <property type="component" value="Unassembled WGS sequence"/>
</dbReference>
<gene>
    <name evidence="6" type="ORF">CDL15_Pgr029097</name>
    <name evidence="7" type="ORF">CRG98_008122</name>
</gene>
<dbReference type="InterPro" id="IPR034086">
    <property type="entry name" value="PMEI_plant"/>
</dbReference>
<evidence type="ECO:0000256" key="3">
    <source>
        <dbReference type="ARBA" id="ARBA00038471"/>
    </source>
</evidence>
<dbReference type="SMART" id="SM00856">
    <property type="entry name" value="PMEI"/>
    <property type="match status" value="1"/>
</dbReference>
<evidence type="ECO:0000256" key="4">
    <source>
        <dbReference type="SAM" id="SignalP"/>
    </source>
</evidence>
<dbReference type="Gene3D" id="1.20.140.40">
    <property type="entry name" value="Invertase/pectin methylesterase inhibitor family protein"/>
    <property type="match status" value="1"/>
</dbReference>
<dbReference type="InterPro" id="IPR006501">
    <property type="entry name" value="Pectinesterase_inhib_dom"/>
</dbReference>
<proteinExistence type="inferred from homology"/>
<feature type="signal peptide" evidence="4">
    <location>
        <begin position="1"/>
        <end position="32"/>
    </location>
</feature>
<keyword evidence="9" id="KW-1185">Reference proteome</keyword>
<keyword evidence="2" id="KW-1015">Disulfide bond</keyword>
<keyword evidence="1 4" id="KW-0732">Signal</keyword>
<evidence type="ECO:0000313" key="7">
    <source>
        <dbReference type="EMBL" id="PKI71449.1"/>
    </source>
</evidence>
<evidence type="ECO:0000256" key="2">
    <source>
        <dbReference type="ARBA" id="ARBA00023157"/>
    </source>
</evidence>
<reference evidence="6" key="2">
    <citation type="submission" date="2017-06" db="EMBL/GenBank/DDBJ databases">
        <title>The pomegranate genome and the genomics of punicalagin biosynthesis.</title>
        <authorList>
            <person name="Xu C."/>
        </authorList>
    </citation>
    <scope>NUCLEOTIDE SEQUENCE [LARGE SCALE GENOMIC DNA]</scope>
    <source>
        <tissue evidence="6">Fresh leaf</tissue>
    </source>
</reference>
<dbReference type="PANTHER" id="PTHR36710:SF18">
    <property type="entry name" value="PECTINESTERASE INHIBITOR 5-RELATED"/>
    <property type="match status" value="1"/>
</dbReference>
<evidence type="ECO:0000313" key="6">
    <source>
        <dbReference type="EMBL" id="OWM85674.1"/>
    </source>
</evidence>
<dbReference type="SUPFAM" id="SSF101148">
    <property type="entry name" value="Plant invertase/pectin methylesterase inhibitor"/>
    <property type="match status" value="1"/>
</dbReference>
<feature type="chain" id="PRO_5014071977" description="Pectinesterase inhibitor domain-containing protein" evidence="4">
    <location>
        <begin position="33"/>
        <end position="192"/>
    </location>
</feature>
<feature type="domain" description="Pectinesterase inhibitor" evidence="5">
    <location>
        <begin position="32"/>
        <end position="184"/>
    </location>
</feature>
<dbReference type="CDD" id="cd15797">
    <property type="entry name" value="PMEI"/>
    <property type="match status" value="1"/>
</dbReference>
<evidence type="ECO:0000256" key="1">
    <source>
        <dbReference type="ARBA" id="ARBA00022729"/>
    </source>
</evidence>
<dbReference type="OrthoDB" id="1899876at2759"/>
<dbReference type="EMBL" id="MTKT01001158">
    <property type="protein sequence ID" value="OWM85674.1"/>
    <property type="molecule type" value="Genomic_DNA"/>
</dbReference>
<dbReference type="GO" id="GO:0046910">
    <property type="term" value="F:pectinesterase inhibitor activity"/>
    <property type="evidence" value="ECO:0007669"/>
    <property type="project" value="InterPro"/>
</dbReference>
<dbReference type="GeneID" id="116209160"/>
<sequence length="192" mass="21205">MVALQSFRPHSFLFSILIIVFFFSFTISISSAATETVQKVCNQTSYYRYCVATLYSDPRTPNADPYFLAYISFGLAYLNASNSHDFFSHAVNNTRPHHHKLVQSLTICQDGYKRVVSALETAYEDLNTESFAKLGRLSRVAGRAADKCNRAFSGVVKAPVGSAAPAVAVRNRDMKRLSEICSVVSKLLGASK</sequence>
<evidence type="ECO:0000313" key="8">
    <source>
        <dbReference type="Proteomes" id="UP000197138"/>
    </source>
</evidence>
<dbReference type="Proteomes" id="UP000197138">
    <property type="component" value="Unassembled WGS sequence"/>
</dbReference>
<comment type="caution">
    <text evidence="6">The sequence shown here is derived from an EMBL/GenBank/DDBJ whole genome shotgun (WGS) entry which is preliminary data.</text>
</comment>
<accession>A0A218XLB2</accession>
<dbReference type="AlphaFoldDB" id="A0A218XLB2"/>
<dbReference type="EMBL" id="PGOL01000373">
    <property type="protein sequence ID" value="PKI71449.1"/>
    <property type="molecule type" value="Genomic_DNA"/>
</dbReference>
<reference evidence="7 9" key="3">
    <citation type="submission" date="2017-11" db="EMBL/GenBank/DDBJ databases">
        <title>De-novo sequencing of pomegranate (Punica granatum L.) genome.</title>
        <authorList>
            <person name="Akparov Z."/>
            <person name="Amiraslanov A."/>
            <person name="Hajiyeva S."/>
            <person name="Abbasov M."/>
            <person name="Kaur K."/>
            <person name="Hamwieh A."/>
            <person name="Solovyev V."/>
            <person name="Salamov A."/>
            <person name="Braich B."/>
            <person name="Kosarev P."/>
            <person name="Mahmoud A."/>
            <person name="Hajiyev E."/>
            <person name="Babayeva S."/>
            <person name="Izzatullayeva V."/>
            <person name="Mammadov A."/>
            <person name="Mammadov A."/>
            <person name="Sharifova S."/>
            <person name="Ojaghi J."/>
            <person name="Eynullazada K."/>
            <person name="Bayramov B."/>
            <person name="Abdulazimova A."/>
            <person name="Shahmuradov I."/>
        </authorList>
    </citation>
    <scope>NUCLEOTIDE SEQUENCE [LARGE SCALE GENOMIC DNA]</scope>
    <source>
        <strain evidence="7">AG2017</strain>
        <strain evidence="9">cv. AG2017</strain>
        <tissue evidence="7">Leaf</tissue>
    </source>
</reference>
<protein>
    <recommendedName>
        <fullName evidence="5">Pectinesterase inhibitor domain-containing protein</fullName>
    </recommendedName>
</protein>
<evidence type="ECO:0000259" key="5">
    <source>
        <dbReference type="SMART" id="SM00856"/>
    </source>
</evidence>
<dbReference type="NCBIfam" id="TIGR01614">
    <property type="entry name" value="PME_inhib"/>
    <property type="match status" value="1"/>
</dbReference>
<organism evidence="6 8">
    <name type="scientific">Punica granatum</name>
    <name type="common">Pomegranate</name>
    <dbReference type="NCBI Taxonomy" id="22663"/>
    <lineage>
        <taxon>Eukaryota</taxon>
        <taxon>Viridiplantae</taxon>
        <taxon>Streptophyta</taxon>
        <taxon>Embryophyta</taxon>
        <taxon>Tracheophyta</taxon>
        <taxon>Spermatophyta</taxon>
        <taxon>Magnoliopsida</taxon>
        <taxon>eudicotyledons</taxon>
        <taxon>Gunneridae</taxon>
        <taxon>Pentapetalae</taxon>
        <taxon>rosids</taxon>
        <taxon>malvids</taxon>
        <taxon>Myrtales</taxon>
        <taxon>Lythraceae</taxon>
        <taxon>Punica</taxon>
    </lineage>
</organism>
<evidence type="ECO:0000313" key="9">
    <source>
        <dbReference type="Proteomes" id="UP000233551"/>
    </source>
</evidence>
<comment type="similarity">
    <text evidence="3">Belongs to the PMEI family.</text>
</comment>
<dbReference type="InterPro" id="IPR035513">
    <property type="entry name" value="Invertase/methylesterase_inhib"/>
</dbReference>
<reference evidence="8" key="1">
    <citation type="journal article" date="2017" name="Plant J.">
        <title>The pomegranate (Punica granatum L.) genome and the genomics of punicalagin biosynthesis.</title>
        <authorList>
            <person name="Qin G."/>
            <person name="Xu C."/>
            <person name="Ming R."/>
            <person name="Tang H."/>
            <person name="Guyot R."/>
            <person name="Kramer E.M."/>
            <person name="Hu Y."/>
            <person name="Yi X."/>
            <person name="Qi Y."/>
            <person name="Xu X."/>
            <person name="Gao Z."/>
            <person name="Pan H."/>
            <person name="Jian J."/>
            <person name="Tian Y."/>
            <person name="Yue Z."/>
            <person name="Xu Y."/>
        </authorList>
    </citation>
    <scope>NUCLEOTIDE SEQUENCE [LARGE SCALE GENOMIC DNA]</scope>
    <source>
        <strain evidence="8">cv. Dabenzi</strain>
    </source>
</reference>
<dbReference type="Pfam" id="PF04043">
    <property type="entry name" value="PMEI"/>
    <property type="match status" value="1"/>
</dbReference>
<dbReference type="PANTHER" id="PTHR36710">
    <property type="entry name" value="PECTINESTERASE INHIBITOR-LIKE"/>
    <property type="match status" value="1"/>
</dbReference>